<keyword evidence="4" id="KW-0576">Peroxisome</keyword>
<reference evidence="8" key="1">
    <citation type="submission" date="2025-08" db="UniProtKB">
        <authorList>
            <consortium name="RefSeq"/>
        </authorList>
    </citation>
    <scope>IDENTIFICATION</scope>
    <source>
        <tissue evidence="8">Whole larval tissue</tissue>
    </source>
</reference>
<dbReference type="Gene3D" id="3.40.50.12780">
    <property type="entry name" value="N-terminal domain of ligase-like"/>
    <property type="match status" value="1"/>
</dbReference>
<evidence type="ECO:0000256" key="2">
    <source>
        <dbReference type="ARBA" id="ARBA00006432"/>
    </source>
</evidence>
<evidence type="ECO:0000256" key="1">
    <source>
        <dbReference type="ARBA" id="ARBA00004275"/>
    </source>
</evidence>
<keyword evidence="7" id="KW-1185">Reference proteome</keyword>
<dbReference type="InterPro" id="IPR025110">
    <property type="entry name" value="AMP-bd_C"/>
</dbReference>
<dbReference type="InterPro" id="IPR042099">
    <property type="entry name" value="ANL_N_sf"/>
</dbReference>
<dbReference type="AlphaFoldDB" id="A0A9R0F5H7"/>
<feature type="domain" description="AMP-dependent synthetase/ligase" evidence="5">
    <location>
        <begin position="33"/>
        <end position="399"/>
    </location>
</feature>
<dbReference type="SUPFAM" id="SSF56801">
    <property type="entry name" value="Acetyl-CoA synthetase-like"/>
    <property type="match status" value="1"/>
</dbReference>
<dbReference type="PANTHER" id="PTHR24096:SF149">
    <property type="entry name" value="AMP-BINDING DOMAIN-CONTAINING PROTEIN-RELATED"/>
    <property type="match status" value="1"/>
</dbReference>
<dbReference type="GO" id="GO:0016405">
    <property type="term" value="F:CoA-ligase activity"/>
    <property type="evidence" value="ECO:0007669"/>
    <property type="project" value="TreeGrafter"/>
</dbReference>
<evidence type="ECO:0000256" key="3">
    <source>
        <dbReference type="ARBA" id="ARBA00022598"/>
    </source>
</evidence>
<accession>A0A9R0F5H7</accession>
<name>A0A9R0F5H7_SPOFR</name>
<evidence type="ECO:0000256" key="4">
    <source>
        <dbReference type="ARBA" id="ARBA00023140"/>
    </source>
</evidence>
<evidence type="ECO:0000259" key="6">
    <source>
        <dbReference type="Pfam" id="PF13193"/>
    </source>
</evidence>
<dbReference type="InterPro" id="IPR020845">
    <property type="entry name" value="AMP-binding_CS"/>
</dbReference>
<organism evidence="7 8">
    <name type="scientific">Spodoptera frugiperda</name>
    <name type="common">Fall armyworm</name>
    <dbReference type="NCBI Taxonomy" id="7108"/>
    <lineage>
        <taxon>Eukaryota</taxon>
        <taxon>Metazoa</taxon>
        <taxon>Ecdysozoa</taxon>
        <taxon>Arthropoda</taxon>
        <taxon>Hexapoda</taxon>
        <taxon>Insecta</taxon>
        <taxon>Pterygota</taxon>
        <taxon>Neoptera</taxon>
        <taxon>Endopterygota</taxon>
        <taxon>Lepidoptera</taxon>
        <taxon>Glossata</taxon>
        <taxon>Ditrysia</taxon>
        <taxon>Noctuoidea</taxon>
        <taxon>Noctuidae</taxon>
        <taxon>Amphipyrinae</taxon>
        <taxon>Spodoptera</taxon>
    </lineage>
</organism>
<comment type="similarity">
    <text evidence="2">Belongs to the ATP-dependent AMP-binding enzyme family.</text>
</comment>
<dbReference type="Proteomes" id="UP000829999">
    <property type="component" value="Chromosome 24"/>
</dbReference>
<dbReference type="PROSITE" id="PS00455">
    <property type="entry name" value="AMP_BINDING"/>
    <property type="match status" value="1"/>
</dbReference>
<evidence type="ECO:0000313" key="7">
    <source>
        <dbReference type="Proteomes" id="UP000829999"/>
    </source>
</evidence>
<gene>
    <name evidence="8" type="primary">LOC126912298</name>
</gene>
<proteinExistence type="inferred from homology"/>
<dbReference type="Pfam" id="PF13193">
    <property type="entry name" value="AMP-binding_C"/>
    <property type="match status" value="1"/>
</dbReference>
<dbReference type="Gene3D" id="3.30.300.30">
    <property type="match status" value="1"/>
</dbReference>
<dbReference type="PANTHER" id="PTHR24096">
    <property type="entry name" value="LONG-CHAIN-FATTY-ACID--COA LIGASE"/>
    <property type="match status" value="1"/>
</dbReference>
<evidence type="ECO:0000259" key="5">
    <source>
        <dbReference type="Pfam" id="PF00501"/>
    </source>
</evidence>
<dbReference type="Pfam" id="PF00501">
    <property type="entry name" value="AMP-binding"/>
    <property type="match status" value="1"/>
</dbReference>
<dbReference type="InterPro" id="IPR000873">
    <property type="entry name" value="AMP-dep_synth/lig_dom"/>
</dbReference>
<dbReference type="GeneID" id="126912298"/>
<dbReference type="RefSeq" id="XP_050559820.1">
    <property type="nucleotide sequence ID" value="XM_050703863.1"/>
</dbReference>
<sequence length="540" mass="59598">MIKNKLYQYGNQNGRVPAHLNFGKEVYDNMVANKDIVALVNADNSDQKTYGEVAQLTADIALSLTRIGIRKGDIVCICSEKNFEFLPTVLGIMCSGAVFSPTDPTYGSHPLAHRVRIVRPKVVFCSLSAFKEHKAVFDEVGSVQHYILYGDQGQEGAILFKDFLVKSVALEDFEPVPVNGWEDTAFIVYSSGTTGLPKGVPVTHIGFALTPEPYSVLNAQNMALDSYKGLVIYTSREFYYTYGLMYALACLRSNATLVFNVKGGEVQMLEAVQKYKPTVLQLAPMIITELIKSPNLDHYDHSSVKYIVSSSTYIRQDAVLAIKTRIPSLVSVLQLYGMSEGGSICNELACTKGYKAGSSGLPGLGFIMKVVDLETRQPLGPNLRGEICIKGPSVMKAYLDNVQPDCKDEEGFLKTGDIGYYDEDGYFYVVNRIKELIKFNDVSVSPAEFEDILLQHPAVREVGVVGKPHPMHGEVPVAFIVLQSGATASEEELVEHINSRVTFRMRLAGGVRFLDRLPRGAGDKLDRLNLMKRLVDEDAN</sequence>
<feature type="domain" description="AMP-binding enzyme C-terminal" evidence="6">
    <location>
        <begin position="448"/>
        <end position="519"/>
    </location>
</feature>
<protein>
    <submittedName>
        <fullName evidence="8">Uncharacterized protein LOC126912298 isoform X1</fullName>
    </submittedName>
</protein>
<dbReference type="OrthoDB" id="10253869at2759"/>
<keyword evidence="3" id="KW-0436">Ligase</keyword>
<evidence type="ECO:0000313" key="8">
    <source>
        <dbReference type="RefSeq" id="XP_050559820.1"/>
    </source>
</evidence>
<comment type="subcellular location">
    <subcellularLocation>
        <location evidence="1">Peroxisome</location>
    </subcellularLocation>
</comment>
<dbReference type="InterPro" id="IPR045851">
    <property type="entry name" value="AMP-bd_C_sf"/>
</dbReference>
<dbReference type="GO" id="GO:0005777">
    <property type="term" value="C:peroxisome"/>
    <property type="evidence" value="ECO:0007669"/>
    <property type="project" value="UniProtKB-SubCell"/>
</dbReference>